<dbReference type="Proteomes" id="UP000192906">
    <property type="component" value="Unassembled WGS sequence"/>
</dbReference>
<keyword evidence="2" id="KW-1185">Reference proteome</keyword>
<gene>
    <name evidence="1" type="ORF">SAMN06295933_0112</name>
</gene>
<evidence type="ECO:0000313" key="2">
    <source>
        <dbReference type="Proteomes" id="UP000192906"/>
    </source>
</evidence>
<organism evidence="1 2">
    <name type="scientific">Desulfovibrio gilichinskyi</name>
    <dbReference type="NCBI Taxonomy" id="1519643"/>
    <lineage>
        <taxon>Bacteria</taxon>
        <taxon>Pseudomonadati</taxon>
        <taxon>Thermodesulfobacteriota</taxon>
        <taxon>Desulfovibrionia</taxon>
        <taxon>Desulfovibrionales</taxon>
        <taxon>Desulfovibrionaceae</taxon>
        <taxon>Desulfovibrio</taxon>
    </lineage>
</organism>
<sequence length="29" mass="3260">MKAIEEFKADKLNLAGLTLYGKRAHLIKS</sequence>
<protein>
    <submittedName>
        <fullName evidence="1">Uncharacterized protein</fullName>
    </submittedName>
</protein>
<name>A0A1X7C1F7_9BACT</name>
<dbReference type="EMBL" id="FWZU01000001">
    <property type="protein sequence ID" value="SME88095.1"/>
    <property type="molecule type" value="Genomic_DNA"/>
</dbReference>
<reference evidence="2" key="1">
    <citation type="submission" date="2017-04" db="EMBL/GenBank/DDBJ databases">
        <authorList>
            <person name="Varghese N."/>
            <person name="Submissions S."/>
        </authorList>
    </citation>
    <scope>NUCLEOTIDE SEQUENCE [LARGE SCALE GENOMIC DNA]</scope>
    <source>
        <strain evidence="2">K3S</strain>
    </source>
</reference>
<proteinExistence type="predicted"/>
<dbReference type="AlphaFoldDB" id="A0A1X7C1F7"/>
<evidence type="ECO:0000313" key="1">
    <source>
        <dbReference type="EMBL" id="SME88095.1"/>
    </source>
</evidence>
<accession>A0A1X7C1F7</accession>